<feature type="coiled-coil region" evidence="1">
    <location>
        <begin position="138"/>
        <end position="190"/>
    </location>
</feature>
<dbReference type="OrthoDB" id="5875607at2759"/>
<proteinExistence type="predicted"/>
<dbReference type="Pfam" id="PF03564">
    <property type="entry name" value="DUF1759"/>
    <property type="match status" value="1"/>
</dbReference>
<protein>
    <submittedName>
        <fullName evidence="2">Uncharacterized protein</fullName>
    </submittedName>
</protein>
<evidence type="ECO:0000313" key="3">
    <source>
        <dbReference type="Proteomes" id="UP000276991"/>
    </source>
</evidence>
<organism evidence="2 3">
    <name type="scientific">Acanthocheilonema viteae</name>
    <name type="common">Filarial nematode worm</name>
    <name type="synonym">Dipetalonema viteae</name>
    <dbReference type="NCBI Taxonomy" id="6277"/>
    <lineage>
        <taxon>Eukaryota</taxon>
        <taxon>Metazoa</taxon>
        <taxon>Ecdysozoa</taxon>
        <taxon>Nematoda</taxon>
        <taxon>Chromadorea</taxon>
        <taxon>Rhabditida</taxon>
        <taxon>Spirurina</taxon>
        <taxon>Spiruromorpha</taxon>
        <taxon>Filarioidea</taxon>
        <taxon>Onchocercidae</taxon>
        <taxon>Acanthocheilonema</taxon>
    </lineage>
</organism>
<accession>A0A498SKX1</accession>
<dbReference type="Proteomes" id="UP000276991">
    <property type="component" value="Unassembled WGS sequence"/>
</dbReference>
<gene>
    <name evidence="2" type="ORF">NAV_LOCUS9076</name>
</gene>
<dbReference type="EMBL" id="UPTC01003293">
    <property type="protein sequence ID" value="VBB34285.1"/>
    <property type="molecule type" value="Genomic_DNA"/>
</dbReference>
<evidence type="ECO:0000313" key="2">
    <source>
        <dbReference type="EMBL" id="VBB34285.1"/>
    </source>
</evidence>
<dbReference type="AlphaFoldDB" id="A0A498SKX1"/>
<keyword evidence="3" id="KW-1185">Reference proteome</keyword>
<dbReference type="InterPro" id="IPR005312">
    <property type="entry name" value="DUF1759"/>
</dbReference>
<reference evidence="2 3" key="1">
    <citation type="submission" date="2018-08" db="EMBL/GenBank/DDBJ databases">
        <authorList>
            <person name="Laetsch R D."/>
            <person name="Stevens L."/>
            <person name="Kumar S."/>
            <person name="Blaxter L. M."/>
        </authorList>
    </citation>
    <scope>NUCLEOTIDE SEQUENCE [LARGE SCALE GENOMIC DNA]</scope>
</reference>
<evidence type="ECO:0000256" key="1">
    <source>
        <dbReference type="SAM" id="Coils"/>
    </source>
</evidence>
<sequence length="236" mass="27479">MVREEDNIFWSNQTIRSKDLRIRQERKDESIKLHCLPELNRVNEALIEIKGKCEKKNESVSTGEKEKRARKKNKSLVELIEKLVTISKPPTLSPVGFDGNSRMWGQFISQFGESIHIHKRSDLTPTQKFMYLLSSLKMKICKTESEQLEKQKQALIMESEAKLKEQEQLCRDAENKIEMHEEMLKNCAIKVKCFYCGFDHNSALCKKRYGIKQGKDYKVNERDEHKPNDCGSYGCG</sequence>
<keyword evidence="1" id="KW-0175">Coiled coil</keyword>
<name>A0A498SKX1_ACAVI</name>